<evidence type="ECO:0000256" key="2">
    <source>
        <dbReference type="RuleBase" id="RU003616"/>
    </source>
</evidence>
<evidence type="ECO:0000256" key="1">
    <source>
        <dbReference type="PROSITE-ProRule" id="PRU00285"/>
    </source>
</evidence>
<keyword evidence="5" id="KW-1185">Reference proteome</keyword>
<comment type="caution">
    <text evidence="4">The sequence shown here is derived from an EMBL/GenBank/DDBJ whole genome shotgun (WGS) entry which is preliminary data.</text>
</comment>
<dbReference type="RefSeq" id="WP_345429765.1">
    <property type="nucleotide sequence ID" value="NZ_BAABHK010000002.1"/>
</dbReference>
<dbReference type="Proteomes" id="UP001501442">
    <property type="component" value="Unassembled WGS sequence"/>
</dbReference>
<dbReference type="PANTHER" id="PTHR11527">
    <property type="entry name" value="HEAT-SHOCK PROTEIN 20 FAMILY MEMBER"/>
    <property type="match status" value="1"/>
</dbReference>
<reference evidence="5" key="1">
    <citation type="journal article" date="2019" name="Int. J. Syst. Evol. Microbiol.">
        <title>The Global Catalogue of Microorganisms (GCM) 10K type strain sequencing project: providing services to taxonomists for standard genome sequencing and annotation.</title>
        <authorList>
            <consortium name="The Broad Institute Genomics Platform"/>
            <consortium name="The Broad Institute Genome Sequencing Center for Infectious Disease"/>
            <person name="Wu L."/>
            <person name="Ma J."/>
        </authorList>
    </citation>
    <scope>NUCLEOTIDE SEQUENCE [LARGE SCALE GENOMIC DNA]</scope>
    <source>
        <strain evidence="5">JCM 17939</strain>
    </source>
</reference>
<protein>
    <submittedName>
        <fullName evidence="4">Alpha-crystallin HspX</fullName>
    </submittedName>
</protein>
<dbReference type="Gene3D" id="2.60.40.790">
    <property type="match status" value="1"/>
</dbReference>
<evidence type="ECO:0000313" key="5">
    <source>
        <dbReference type="Proteomes" id="UP001501442"/>
    </source>
</evidence>
<name>A0ABP8U5C0_9ACTN</name>
<organism evidence="4 5">
    <name type="scientific">Actinoallomurus vinaceus</name>
    <dbReference type="NCBI Taxonomy" id="1080074"/>
    <lineage>
        <taxon>Bacteria</taxon>
        <taxon>Bacillati</taxon>
        <taxon>Actinomycetota</taxon>
        <taxon>Actinomycetes</taxon>
        <taxon>Streptosporangiales</taxon>
        <taxon>Thermomonosporaceae</taxon>
        <taxon>Actinoallomurus</taxon>
    </lineage>
</organism>
<dbReference type="InterPro" id="IPR008978">
    <property type="entry name" value="HSP20-like_chaperone"/>
</dbReference>
<sequence>MGTPARREARLPDLFDLLEMPFTTLRPFTAQAIRIEDYVDEDKYVIRAELPGIDPDHDVEISVSRGILMIRAERKEEHEGRRHSEFRYGTYERHIRLPENAREEDIKATYDKGVLTITVPLQEAKEATRRIAIER</sequence>
<evidence type="ECO:0000259" key="3">
    <source>
        <dbReference type="PROSITE" id="PS01031"/>
    </source>
</evidence>
<dbReference type="InterPro" id="IPR002068">
    <property type="entry name" value="A-crystallin/Hsp20_dom"/>
</dbReference>
<gene>
    <name evidence="4" type="primary">hspX</name>
    <name evidence="4" type="ORF">GCM10023196_013400</name>
</gene>
<dbReference type="Pfam" id="PF00011">
    <property type="entry name" value="HSP20"/>
    <property type="match status" value="1"/>
</dbReference>
<dbReference type="CDD" id="cd06464">
    <property type="entry name" value="ACD_sHsps-like"/>
    <property type="match status" value="1"/>
</dbReference>
<proteinExistence type="inferred from homology"/>
<dbReference type="InterPro" id="IPR031107">
    <property type="entry name" value="Small_HSP"/>
</dbReference>
<dbReference type="PROSITE" id="PS01031">
    <property type="entry name" value="SHSP"/>
    <property type="match status" value="1"/>
</dbReference>
<dbReference type="EMBL" id="BAABHK010000002">
    <property type="protein sequence ID" value="GAA4622197.1"/>
    <property type="molecule type" value="Genomic_DNA"/>
</dbReference>
<dbReference type="SUPFAM" id="SSF49764">
    <property type="entry name" value="HSP20-like chaperones"/>
    <property type="match status" value="1"/>
</dbReference>
<feature type="domain" description="SHSP" evidence="3">
    <location>
        <begin position="26"/>
        <end position="135"/>
    </location>
</feature>
<comment type="similarity">
    <text evidence="1 2">Belongs to the small heat shock protein (HSP20) family.</text>
</comment>
<evidence type="ECO:0000313" key="4">
    <source>
        <dbReference type="EMBL" id="GAA4622197.1"/>
    </source>
</evidence>
<accession>A0ABP8U5C0</accession>